<sequence>MAPPPAPPKPTTRELSLVLHKWLPNVPKLHVNSDNFHTWVVMVQQALEGTLGYPIVLTDKDLALQSEEDMLLKTALLSTVDDNMKVGVAKSLSGLAGFRLISDTFVLRSLTHHISAMKQLLDLKFDHFDHAANLDTHFWKTNRKTNRSSSTRGTTTTATSSSIVSKWFHKCKVNTHYTRDCSKPFASGSTSIGNTSSWPSNPGANNPFCGATAPPKGNSQANLADLPGGLDVETQTAVPTIQSITLDKANPSVTPEELSDLIEQGGRLFGLDSCTSHTFTNDLSLLYDTTPLHRPLPLNVATNSTKSYVTAVGKMKIKNVSGSITLNNIYYSPDTACMSEFRPAPALQREPRPQ</sequence>
<dbReference type="AlphaFoldDB" id="A0A0L6VR98"/>
<evidence type="ECO:0000256" key="1">
    <source>
        <dbReference type="SAM" id="MobiDB-lite"/>
    </source>
</evidence>
<proteinExistence type="predicted"/>
<evidence type="ECO:0000313" key="3">
    <source>
        <dbReference type="Proteomes" id="UP000037035"/>
    </source>
</evidence>
<protein>
    <submittedName>
        <fullName evidence="2">Uncharacterized protein</fullName>
    </submittedName>
</protein>
<dbReference type="VEuPathDB" id="FungiDB:VP01_1230g2"/>
<dbReference type="Proteomes" id="UP000037035">
    <property type="component" value="Unassembled WGS sequence"/>
</dbReference>
<feature type="region of interest" description="Disordered" evidence="1">
    <location>
        <begin position="192"/>
        <end position="219"/>
    </location>
</feature>
<keyword evidence="3" id="KW-1185">Reference proteome</keyword>
<organism evidence="2 3">
    <name type="scientific">Puccinia sorghi</name>
    <dbReference type="NCBI Taxonomy" id="27349"/>
    <lineage>
        <taxon>Eukaryota</taxon>
        <taxon>Fungi</taxon>
        <taxon>Dikarya</taxon>
        <taxon>Basidiomycota</taxon>
        <taxon>Pucciniomycotina</taxon>
        <taxon>Pucciniomycetes</taxon>
        <taxon>Pucciniales</taxon>
        <taxon>Pucciniaceae</taxon>
        <taxon>Puccinia</taxon>
    </lineage>
</organism>
<dbReference type="EMBL" id="LAVV01002566">
    <property type="protein sequence ID" value="KNZ62715.1"/>
    <property type="molecule type" value="Genomic_DNA"/>
</dbReference>
<comment type="caution">
    <text evidence="2">The sequence shown here is derived from an EMBL/GenBank/DDBJ whole genome shotgun (WGS) entry which is preliminary data.</text>
</comment>
<evidence type="ECO:0000313" key="2">
    <source>
        <dbReference type="EMBL" id="KNZ62715.1"/>
    </source>
</evidence>
<dbReference type="OrthoDB" id="2507115at2759"/>
<reference evidence="2 3" key="1">
    <citation type="submission" date="2015-08" db="EMBL/GenBank/DDBJ databases">
        <title>Next Generation Sequencing and Analysis of the Genome of Puccinia sorghi L Schw, the Causal Agent of Maize Common Rust.</title>
        <authorList>
            <person name="Rochi L."/>
            <person name="Burguener G."/>
            <person name="Darino M."/>
            <person name="Turjanski A."/>
            <person name="Kreff E."/>
            <person name="Dieguez M.J."/>
            <person name="Sacco F."/>
        </authorList>
    </citation>
    <scope>NUCLEOTIDE SEQUENCE [LARGE SCALE GENOMIC DNA]</scope>
    <source>
        <strain evidence="2 3">RO10H11247</strain>
    </source>
</reference>
<feature type="compositionally biased region" description="Polar residues" evidence="1">
    <location>
        <begin position="192"/>
        <end position="204"/>
    </location>
</feature>
<name>A0A0L6VR98_9BASI</name>
<accession>A0A0L6VR98</accession>
<gene>
    <name evidence="2" type="ORF">VP01_1230g2</name>
</gene>